<dbReference type="RefSeq" id="WP_044634816.1">
    <property type="nucleotide sequence ID" value="NZ_CDNC01000028.1"/>
</dbReference>
<dbReference type="Pfam" id="PF00578">
    <property type="entry name" value="AhpC-TSA"/>
    <property type="match status" value="1"/>
</dbReference>
<dbReference type="PANTHER" id="PTHR42852">
    <property type="entry name" value="THIOL:DISULFIDE INTERCHANGE PROTEIN DSBE"/>
    <property type="match status" value="1"/>
</dbReference>
<dbReference type="EC" id="1.11.1.15" evidence="3"/>
<dbReference type="OrthoDB" id="9809733at2"/>
<organism evidence="3 4">
    <name type="scientific">Treponema phagedenis</name>
    <dbReference type="NCBI Taxonomy" id="162"/>
    <lineage>
        <taxon>Bacteria</taxon>
        <taxon>Pseudomonadati</taxon>
        <taxon>Spirochaetota</taxon>
        <taxon>Spirochaetia</taxon>
        <taxon>Spirochaetales</taxon>
        <taxon>Treponemataceae</taxon>
        <taxon>Treponema</taxon>
    </lineage>
</organism>
<sequence>MNRLSKNIKTMVLPFMVALFLFGCSEKEAQADSKTASGIWQLEQFRFYIYPKPMDIPEDFSVEGLKGGTIKADDLHGKITLLNFWATWCPPCRAEMPSLEKMHKLMKGTDFQIVAVDVGESKSQVEAFISKEKYSFPVYLDESGTWSSIFASRGIPTTYVINKERKIVAVVIGGLEYDQPEL</sequence>
<keyword evidence="1" id="KW-0676">Redox-active center</keyword>
<dbReference type="PANTHER" id="PTHR42852:SF13">
    <property type="entry name" value="PROTEIN DIPZ"/>
    <property type="match status" value="1"/>
</dbReference>
<keyword evidence="3" id="KW-0575">Peroxidase</keyword>
<evidence type="ECO:0000313" key="4">
    <source>
        <dbReference type="Proteomes" id="UP000042527"/>
    </source>
</evidence>
<dbReference type="PROSITE" id="PS00194">
    <property type="entry name" value="THIOREDOXIN_1"/>
    <property type="match status" value="1"/>
</dbReference>
<evidence type="ECO:0000259" key="2">
    <source>
        <dbReference type="PROSITE" id="PS51352"/>
    </source>
</evidence>
<name>A0A0B7GVA2_TREPH</name>
<dbReference type="InterPro" id="IPR017937">
    <property type="entry name" value="Thioredoxin_CS"/>
</dbReference>
<dbReference type="InterPro" id="IPR000866">
    <property type="entry name" value="AhpC/TSA"/>
</dbReference>
<reference evidence="4" key="1">
    <citation type="submission" date="2015-01" db="EMBL/GenBank/DDBJ databases">
        <authorList>
            <person name="Manzoor Shahid"/>
            <person name="Zubair Saima"/>
        </authorList>
    </citation>
    <scope>NUCLEOTIDE SEQUENCE [LARGE SCALE GENOMIC DNA]</scope>
    <source>
        <strain evidence="4">V1</strain>
    </source>
</reference>
<keyword evidence="4" id="KW-1185">Reference proteome</keyword>
<dbReference type="Proteomes" id="UP000042527">
    <property type="component" value="Unassembled WGS sequence"/>
</dbReference>
<dbReference type="PROSITE" id="PS51257">
    <property type="entry name" value="PROKAR_LIPOPROTEIN"/>
    <property type="match status" value="1"/>
</dbReference>
<dbReference type="InterPro" id="IPR036249">
    <property type="entry name" value="Thioredoxin-like_sf"/>
</dbReference>
<dbReference type="GO" id="GO:0004601">
    <property type="term" value="F:peroxidase activity"/>
    <property type="evidence" value="ECO:0007669"/>
    <property type="project" value="UniProtKB-KW"/>
</dbReference>
<accession>A0A0B7GVA2</accession>
<dbReference type="SUPFAM" id="SSF52833">
    <property type="entry name" value="Thioredoxin-like"/>
    <property type="match status" value="1"/>
</dbReference>
<dbReference type="InterPro" id="IPR013766">
    <property type="entry name" value="Thioredoxin_domain"/>
</dbReference>
<dbReference type="PROSITE" id="PS51352">
    <property type="entry name" value="THIOREDOXIN_2"/>
    <property type="match status" value="1"/>
</dbReference>
<feature type="domain" description="Thioredoxin" evidence="2">
    <location>
        <begin position="51"/>
        <end position="182"/>
    </location>
</feature>
<dbReference type="CDD" id="cd02966">
    <property type="entry name" value="TlpA_like_family"/>
    <property type="match status" value="1"/>
</dbReference>
<keyword evidence="3" id="KW-0560">Oxidoreductase</keyword>
<gene>
    <name evidence="3" type="ORF">TPHV1_340002</name>
</gene>
<dbReference type="InterPro" id="IPR050553">
    <property type="entry name" value="Thioredoxin_ResA/DsbE_sf"/>
</dbReference>
<protein>
    <submittedName>
        <fullName evidence="3">Antioxidant, AhpC/TSA family</fullName>
        <ecNumber evidence="3">1.11.1.15</ecNumber>
    </submittedName>
</protein>
<evidence type="ECO:0000256" key="1">
    <source>
        <dbReference type="ARBA" id="ARBA00023284"/>
    </source>
</evidence>
<dbReference type="AlphaFoldDB" id="A0A0B7GVA2"/>
<proteinExistence type="predicted"/>
<dbReference type="Gene3D" id="3.40.30.10">
    <property type="entry name" value="Glutaredoxin"/>
    <property type="match status" value="1"/>
</dbReference>
<dbReference type="EMBL" id="CDNC01000028">
    <property type="protein sequence ID" value="CEM62433.1"/>
    <property type="molecule type" value="Genomic_DNA"/>
</dbReference>
<evidence type="ECO:0000313" key="3">
    <source>
        <dbReference type="EMBL" id="CEM62433.1"/>
    </source>
</evidence>